<proteinExistence type="predicted"/>
<keyword evidence="5" id="KW-1185">Reference proteome</keyword>
<comment type="subcellular location">
    <subcellularLocation>
        <location evidence="1">Nucleus</location>
    </subcellularLocation>
</comment>
<dbReference type="InterPro" id="IPR007889">
    <property type="entry name" value="HTH_Psq"/>
</dbReference>
<dbReference type="GO" id="GO:0005634">
    <property type="term" value="C:nucleus"/>
    <property type="evidence" value="ECO:0007669"/>
    <property type="project" value="UniProtKB-SubCell"/>
</dbReference>
<dbReference type="GO" id="GO:0003677">
    <property type="term" value="F:DNA binding"/>
    <property type="evidence" value="ECO:0007669"/>
    <property type="project" value="InterPro"/>
</dbReference>
<dbReference type="Proteomes" id="UP001187531">
    <property type="component" value="Unassembled WGS sequence"/>
</dbReference>
<organism evidence="4 5">
    <name type="scientific">Artemia franciscana</name>
    <name type="common">Brine shrimp</name>
    <name type="synonym">Artemia sanfranciscana</name>
    <dbReference type="NCBI Taxonomy" id="6661"/>
    <lineage>
        <taxon>Eukaryota</taxon>
        <taxon>Metazoa</taxon>
        <taxon>Ecdysozoa</taxon>
        <taxon>Arthropoda</taxon>
        <taxon>Crustacea</taxon>
        <taxon>Branchiopoda</taxon>
        <taxon>Anostraca</taxon>
        <taxon>Artemiidae</taxon>
        <taxon>Artemia</taxon>
    </lineage>
</organism>
<dbReference type="Gene3D" id="1.10.10.60">
    <property type="entry name" value="Homeodomain-like"/>
    <property type="match status" value="1"/>
</dbReference>
<feature type="domain" description="HTH psq-type" evidence="3">
    <location>
        <begin position="29"/>
        <end position="66"/>
    </location>
</feature>
<feature type="region of interest" description="Disordered" evidence="2">
    <location>
        <begin position="1"/>
        <end position="27"/>
    </location>
</feature>
<comment type="caution">
    <text evidence="4">The sequence shown here is derived from an EMBL/GenBank/DDBJ whole genome shotgun (WGS) entry which is preliminary data.</text>
</comment>
<reference evidence="4" key="1">
    <citation type="submission" date="2023-07" db="EMBL/GenBank/DDBJ databases">
        <title>Chromosome-level genome assembly of Artemia franciscana.</title>
        <authorList>
            <person name="Jo E."/>
        </authorList>
    </citation>
    <scope>NUCLEOTIDE SEQUENCE</scope>
    <source>
        <tissue evidence="4">Whole body</tissue>
    </source>
</reference>
<evidence type="ECO:0000256" key="2">
    <source>
        <dbReference type="SAM" id="MobiDB-lite"/>
    </source>
</evidence>
<name>A0AA88LKT1_ARTSF</name>
<dbReference type="EMBL" id="JAVRJZ010000001">
    <property type="protein sequence ID" value="KAK2727436.1"/>
    <property type="molecule type" value="Genomic_DNA"/>
</dbReference>
<evidence type="ECO:0000313" key="4">
    <source>
        <dbReference type="EMBL" id="KAK2727436.1"/>
    </source>
</evidence>
<dbReference type="AlphaFoldDB" id="A0AA88LKT1"/>
<protein>
    <recommendedName>
        <fullName evidence="3">HTH psq-type domain-containing protein</fullName>
    </recommendedName>
</protein>
<evidence type="ECO:0000256" key="1">
    <source>
        <dbReference type="ARBA" id="ARBA00004123"/>
    </source>
</evidence>
<sequence>MEEFSDMEPGTIANESRNKHYPRKRRGWTEEDMREAIEAIKSGALSVSKACQDYNIPGSTMQLRLKTWKVKNTGRKLLKKKQISSTKAIDHEMEKILAQWILDLARTGFNIKNSELRETVQKCLKDNEEFFASANKFKDGLPSEGWVASATFDQAEKERQKFNSLVHGRDGWFSAVRSYLKEENKLQVLDNAGSVFCGEELSFEINPNTGEVNYPFQPNALARKGDREILTLFCVTCADGSQAPPMVVYPFETLPDEIGESMPEGWAVGCSGDGWIKSQTIF</sequence>
<evidence type="ECO:0000313" key="5">
    <source>
        <dbReference type="Proteomes" id="UP001187531"/>
    </source>
</evidence>
<dbReference type="InterPro" id="IPR009057">
    <property type="entry name" value="Homeodomain-like_sf"/>
</dbReference>
<accession>A0AA88LKT1</accession>
<gene>
    <name evidence="4" type="ORF">QYM36_008054</name>
</gene>
<dbReference type="SUPFAM" id="SSF46689">
    <property type="entry name" value="Homeodomain-like"/>
    <property type="match status" value="1"/>
</dbReference>
<evidence type="ECO:0000259" key="3">
    <source>
        <dbReference type="Pfam" id="PF05225"/>
    </source>
</evidence>
<dbReference type="Pfam" id="PF05225">
    <property type="entry name" value="HTH_psq"/>
    <property type="match status" value="1"/>
</dbReference>